<dbReference type="Gene3D" id="3.40.390.10">
    <property type="entry name" value="Collagenase (Catalytic Domain)"/>
    <property type="match status" value="1"/>
</dbReference>
<feature type="domain" description="DUF3152" evidence="1">
    <location>
        <begin position="3"/>
        <end position="168"/>
    </location>
</feature>
<accession>A0A8J3ZJV0</accession>
<dbReference type="EMBL" id="BOPH01000003">
    <property type="protein sequence ID" value="GIJ65417.1"/>
    <property type="molecule type" value="Genomic_DNA"/>
</dbReference>
<name>A0A8J3ZJV0_9ACTN</name>
<keyword evidence="3" id="KW-1185">Reference proteome</keyword>
<dbReference type="InterPro" id="IPR024079">
    <property type="entry name" value="MetalloPept_cat_dom_sf"/>
</dbReference>
<gene>
    <name evidence="2" type="ORF">Voc01_003340</name>
</gene>
<dbReference type="Proteomes" id="UP000635606">
    <property type="component" value="Unassembled WGS sequence"/>
</dbReference>
<dbReference type="Pfam" id="PF11350">
    <property type="entry name" value="DUF3152"/>
    <property type="match status" value="1"/>
</dbReference>
<sequence length="189" mass="19963">MPTTGTGAFTAAAAAGEVRGTAGRLHRYRVTVEDGTGQDPVEVAAIIDAVLGDPRGWTAGGRIRLQLVPGDAPADFTVLLATARTSEAICATGGLRTEGYSSCRLPGRVVLNLSRWLTAVPNYGATLDEYRQYLVNHEVGHQLGQGHEACPGRGQPAPVMQQQTYGLDGCVANAWPYIGGRRYSGRAVK</sequence>
<evidence type="ECO:0000259" key="1">
    <source>
        <dbReference type="Pfam" id="PF11350"/>
    </source>
</evidence>
<dbReference type="InterPro" id="IPR022603">
    <property type="entry name" value="DUF3152"/>
</dbReference>
<evidence type="ECO:0000313" key="3">
    <source>
        <dbReference type="Proteomes" id="UP000635606"/>
    </source>
</evidence>
<evidence type="ECO:0000313" key="2">
    <source>
        <dbReference type="EMBL" id="GIJ65417.1"/>
    </source>
</evidence>
<dbReference type="SUPFAM" id="SSF55486">
    <property type="entry name" value="Metalloproteases ('zincins'), catalytic domain"/>
    <property type="match status" value="1"/>
</dbReference>
<organism evidence="2 3">
    <name type="scientific">Virgisporangium ochraceum</name>
    <dbReference type="NCBI Taxonomy" id="65505"/>
    <lineage>
        <taxon>Bacteria</taxon>
        <taxon>Bacillati</taxon>
        <taxon>Actinomycetota</taxon>
        <taxon>Actinomycetes</taxon>
        <taxon>Micromonosporales</taxon>
        <taxon>Micromonosporaceae</taxon>
        <taxon>Virgisporangium</taxon>
    </lineage>
</organism>
<comment type="caution">
    <text evidence="2">The sequence shown here is derived from an EMBL/GenBank/DDBJ whole genome shotgun (WGS) entry which is preliminary data.</text>
</comment>
<dbReference type="GO" id="GO:0008237">
    <property type="term" value="F:metallopeptidase activity"/>
    <property type="evidence" value="ECO:0007669"/>
    <property type="project" value="InterPro"/>
</dbReference>
<proteinExistence type="predicted"/>
<dbReference type="AlphaFoldDB" id="A0A8J3ZJV0"/>
<protein>
    <recommendedName>
        <fullName evidence="1">DUF3152 domain-containing protein</fullName>
    </recommendedName>
</protein>
<reference evidence="2" key="1">
    <citation type="submission" date="2021-01" db="EMBL/GenBank/DDBJ databases">
        <title>Whole genome shotgun sequence of Virgisporangium ochraceum NBRC 16418.</title>
        <authorList>
            <person name="Komaki H."/>
            <person name="Tamura T."/>
        </authorList>
    </citation>
    <scope>NUCLEOTIDE SEQUENCE</scope>
    <source>
        <strain evidence="2">NBRC 16418</strain>
    </source>
</reference>